<keyword evidence="5" id="KW-0136">Cellulose degradation</keyword>
<gene>
    <name evidence="17" type="ORF">HNR30_002453</name>
</gene>
<dbReference type="SMART" id="SM00354">
    <property type="entry name" value="HTH_LACI"/>
    <property type="match status" value="1"/>
</dbReference>
<dbReference type="GO" id="GO:0003677">
    <property type="term" value="F:DNA binding"/>
    <property type="evidence" value="ECO:0007669"/>
    <property type="project" value="UniProtKB-KW"/>
</dbReference>
<dbReference type="InterPro" id="IPR010982">
    <property type="entry name" value="Lambda_DNA-bd_dom_sf"/>
</dbReference>
<dbReference type="Gene3D" id="1.10.260.40">
    <property type="entry name" value="lambda repressor-like DNA-binding domains"/>
    <property type="match status" value="1"/>
</dbReference>
<keyword evidence="8" id="KW-0804">Transcription</keyword>
<dbReference type="GO" id="GO:0008422">
    <property type="term" value="F:beta-glucosidase activity"/>
    <property type="evidence" value="ECO:0007669"/>
    <property type="project" value="UniProtKB-EC"/>
</dbReference>
<dbReference type="InterPro" id="IPR017736">
    <property type="entry name" value="Glyco_hydro_1_beta-glucosidase"/>
</dbReference>
<dbReference type="InterPro" id="IPR001360">
    <property type="entry name" value="Glyco_hydro_1"/>
</dbReference>
<comment type="similarity">
    <text evidence="2 14">Belongs to the glycosyl hydrolase 1 family.</text>
</comment>
<keyword evidence="6" id="KW-0805">Transcription regulation</keyword>
<evidence type="ECO:0000256" key="2">
    <source>
        <dbReference type="ARBA" id="ARBA00010838"/>
    </source>
</evidence>
<dbReference type="SUPFAM" id="SSF47413">
    <property type="entry name" value="lambda repressor-like DNA-binding domains"/>
    <property type="match status" value="1"/>
</dbReference>
<dbReference type="GO" id="GO:0006355">
    <property type="term" value="P:regulation of DNA-templated transcription"/>
    <property type="evidence" value="ECO:0007669"/>
    <property type="project" value="InterPro"/>
</dbReference>
<comment type="caution">
    <text evidence="17">The sequence shown here is derived from an EMBL/GenBank/DDBJ whole genome shotgun (WGS) entry which is preliminary data.</text>
</comment>
<dbReference type="Pfam" id="PF00232">
    <property type="entry name" value="Glyco_hydro_1"/>
    <property type="match status" value="1"/>
</dbReference>
<dbReference type="CDD" id="cd06267">
    <property type="entry name" value="PBP1_LacI_sugar_binding-like"/>
    <property type="match status" value="1"/>
</dbReference>
<dbReference type="PROSITE" id="PS50932">
    <property type="entry name" value="HTH_LACI_2"/>
    <property type="match status" value="1"/>
</dbReference>
<feature type="active site" description="Nucleophile" evidence="12">
    <location>
        <position position="357"/>
    </location>
</feature>
<evidence type="ECO:0000256" key="10">
    <source>
        <dbReference type="ARBA" id="ARBA00023295"/>
    </source>
</evidence>
<dbReference type="SUPFAM" id="SSF51445">
    <property type="entry name" value="(Trans)glycosidases"/>
    <property type="match status" value="1"/>
</dbReference>
<evidence type="ECO:0000256" key="4">
    <source>
        <dbReference type="ARBA" id="ARBA00022801"/>
    </source>
</evidence>
<evidence type="ECO:0000259" key="16">
    <source>
        <dbReference type="PROSITE" id="PS50943"/>
    </source>
</evidence>
<keyword evidence="4 14" id="KW-0378">Hydrolase</keyword>
<evidence type="ECO:0000256" key="13">
    <source>
        <dbReference type="PIRSR" id="PIRSR617736-2"/>
    </source>
</evidence>
<feature type="binding site" evidence="13">
    <location>
        <position position="162"/>
    </location>
    <ligand>
        <name>substrate</name>
    </ligand>
</feature>
<feature type="binding site" evidence="13">
    <location>
        <position position="22"/>
    </location>
    <ligand>
        <name>substrate</name>
    </ligand>
</feature>
<dbReference type="PANTHER" id="PTHR10353">
    <property type="entry name" value="GLYCOSYL HYDROLASE"/>
    <property type="match status" value="1"/>
</dbReference>
<feature type="binding site" evidence="13">
    <location>
        <position position="293"/>
    </location>
    <ligand>
        <name>substrate</name>
    </ligand>
</feature>
<keyword evidence="11" id="KW-0624">Polysaccharide degradation</keyword>
<accession>A0A7W0HPU1</accession>
<keyword evidence="18" id="KW-1185">Reference proteome</keyword>
<evidence type="ECO:0000313" key="18">
    <source>
        <dbReference type="Proteomes" id="UP000530928"/>
    </source>
</evidence>
<dbReference type="GO" id="GO:0030245">
    <property type="term" value="P:cellulose catabolic process"/>
    <property type="evidence" value="ECO:0007669"/>
    <property type="project" value="UniProtKB-KW"/>
</dbReference>
<dbReference type="RefSeq" id="WP_181609862.1">
    <property type="nucleotide sequence ID" value="NZ_BAABAM010000012.1"/>
</dbReference>
<dbReference type="AlphaFoldDB" id="A0A7W0HPU1"/>
<feature type="domain" description="HTH lacI-type" evidence="15">
    <location>
        <begin position="457"/>
        <end position="511"/>
    </location>
</feature>
<keyword evidence="7" id="KW-0238">DNA-binding</keyword>
<protein>
    <recommendedName>
        <fullName evidence="3 14">Beta-glucosidase</fullName>
        <ecNumber evidence="3 14">3.2.1.21</ecNumber>
    </recommendedName>
</protein>
<dbReference type="Pfam" id="PF00356">
    <property type="entry name" value="LacI"/>
    <property type="match status" value="1"/>
</dbReference>
<evidence type="ECO:0000256" key="5">
    <source>
        <dbReference type="ARBA" id="ARBA00023001"/>
    </source>
</evidence>
<evidence type="ECO:0000256" key="1">
    <source>
        <dbReference type="ARBA" id="ARBA00000448"/>
    </source>
</evidence>
<evidence type="ECO:0000313" key="17">
    <source>
        <dbReference type="EMBL" id="MBA2891112.1"/>
    </source>
</evidence>
<dbReference type="InterPro" id="IPR001387">
    <property type="entry name" value="Cro/C1-type_HTH"/>
</dbReference>
<evidence type="ECO:0000256" key="12">
    <source>
        <dbReference type="PIRSR" id="PIRSR617736-1"/>
    </source>
</evidence>
<evidence type="ECO:0000256" key="3">
    <source>
        <dbReference type="ARBA" id="ARBA00012744"/>
    </source>
</evidence>
<dbReference type="PRINTS" id="PR00131">
    <property type="entry name" value="GLHYDRLASE1"/>
</dbReference>
<feature type="binding site" evidence="13">
    <location>
        <position position="403"/>
    </location>
    <ligand>
        <name>substrate</name>
    </ligand>
</feature>
<dbReference type="EC" id="3.2.1.21" evidence="3 14"/>
<dbReference type="EMBL" id="JACDUR010000002">
    <property type="protein sequence ID" value="MBA2891112.1"/>
    <property type="molecule type" value="Genomic_DNA"/>
</dbReference>
<evidence type="ECO:0000256" key="14">
    <source>
        <dbReference type="RuleBase" id="RU361175"/>
    </source>
</evidence>
<dbReference type="InterPro" id="IPR000843">
    <property type="entry name" value="HTH_LacI"/>
</dbReference>
<proteinExistence type="inferred from homology"/>
<dbReference type="PANTHER" id="PTHR10353:SF36">
    <property type="entry name" value="LP05116P"/>
    <property type="match status" value="1"/>
</dbReference>
<organism evidence="17 18">
    <name type="scientific">Nonomuraea soli</name>
    <dbReference type="NCBI Taxonomy" id="1032476"/>
    <lineage>
        <taxon>Bacteria</taxon>
        <taxon>Bacillati</taxon>
        <taxon>Actinomycetota</taxon>
        <taxon>Actinomycetes</taxon>
        <taxon>Streptosporangiales</taxon>
        <taxon>Streptosporangiaceae</taxon>
        <taxon>Nonomuraea</taxon>
    </lineage>
</organism>
<dbReference type="SUPFAM" id="SSF53822">
    <property type="entry name" value="Periplasmic binding protein-like I"/>
    <property type="match status" value="1"/>
</dbReference>
<keyword evidence="9" id="KW-0119">Carbohydrate metabolism</keyword>
<sequence length="778" mass="83644">MKPTALTFPRGFVWGAGTSAYQIEGAAKEDGRGPSIWDGFAPAHGDTGEVACDHYHRYREDVALMKELGLAAYRFSVAWPRVQPDGRGAINTGGLDFYDRLTDELLAAGIAPYVTLYHWDLPRALEDDGGWTSRDTAWRFADYARAVHARLGDRVDTWLTVNEPFVQASLGYGIGLHAPGRLSPAETVFAVGHHMLLAHGLGVRALRAEGARRIGIPLNLSPVLTPDQVADPSATLPEPDAHAVEQVDAVLNRQFLDAVLRGKYPAGLPEAHVRPGDLEIISEPIDVLGVNYYAPTIVRAEPGAPPNPAYPGVEGVRFSDSHVTATAMGWPIVPNGLSLLLRQLARRYPGVELVVAENGAAFSDVVRSGAVADADRTAFLDEHLRAVRHAIADGVPCKGYFVWSLMDNFEWAEGYRRTFGIVHVDFDTQLRTVKDSGRWYREVIRHNGLPVSRPKRPTLETVAARAGVSRATVSRVVNGENSVSPEIREAVLHAVNQLGYVPNAAARNLVTQRTETVALVLATSPERDDAGIGTLVMTAGQAIQAAGKRITLLLADTEHNRSTLVSHVESGHVDGVLLAPHDGADPLISRLYGTAVPMVLLGKPAFSSLVPCVDIDNAGGGALATRHLMETGRTRIAMVCGPMEQARVRDRLAGYREAMREAGLQPFLTVGEHSQRSGAEAVRRLLDDDPGVQAVFASSDVMALGVLRAVREAGRDDVAVVGFGDVQAAAYAGLSTISERAGDQALTLARLLLSRLEGRPVSSALLSAQLIVRESSRA</sequence>
<feature type="binding site" evidence="13">
    <location>
        <position position="118"/>
    </location>
    <ligand>
        <name>substrate</name>
    </ligand>
</feature>
<dbReference type="Proteomes" id="UP000530928">
    <property type="component" value="Unassembled WGS sequence"/>
</dbReference>
<dbReference type="PROSITE" id="PS00653">
    <property type="entry name" value="GLYCOSYL_HYDROL_F1_2"/>
    <property type="match status" value="1"/>
</dbReference>
<dbReference type="CDD" id="cd01392">
    <property type="entry name" value="HTH_LacI"/>
    <property type="match status" value="1"/>
</dbReference>
<evidence type="ECO:0000256" key="9">
    <source>
        <dbReference type="ARBA" id="ARBA00023277"/>
    </source>
</evidence>
<evidence type="ECO:0000256" key="6">
    <source>
        <dbReference type="ARBA" id="ARBA00023015"/>
    </source>
</evidence>
<dbReference type="Gene3D" id="3.20.20.80">
    <property type="entry name" value="Glycosidases"/>
    <property type="match status" value="1"/>
</dbReference>
<dbReference type="FunFam" id="3.20.20.80:FF:000004">
    <property type="entry name" value="Beta-glucosidase 6-phospho-beta-glucosidase"/>
    <property type="match status" value="1"/>
</dbReference>
<comment type="catalytic activity">
    <reaction evidence="1 14">
        <text>Hydrolysis of terminal, non-reducing beta-D-glucosyl residues with release of beta-D-glucose.</text>
        <dbReference type="EC" id="3.2.1.21"/>
    </reaction>
</comment>
<dbReference type="Pfam" id="PF13377">
    <property type="entry name" value="Peripla_BP_3"/>
    <property type="match status" value="1"/>
</dbReference>
<evidence type="ECO:0000259" key="15">
    <source>
        <dbReference type="PROSITE" id="PS50932"/>
    </source>
</evidence>
<dbReference type="PROSITE" id="PS50943">
    <property type="entry name" value="HTH_CROC1"/>
    <property type="match status" value="1"/>
</dbReference>
<evidence type="ECO:0000256" key="7">
    <source>
        <dbReference type="ARBA" id="ARBA00023125"/>
    </source>
</evidence>
<dbReference type="InterPro" id="IPR046335">
    <property type="entry name" value="LacI/GalR-like_sensor"/>
</dbReference>
<dbReference type="NCBIfam" id="TIGR03356">
    <property type="entry name" value="BGL"/>
    <property type="match status" value="1"/>
</dbReference>
<feature type="binding site" evidence="13">
    <location>
        <begin position="410"/>
        <end position="411"/>
    </location>
    <ligand>
        <name>substrate</name>
    </ligand>
</feature>
<evidence type="ECO:0000256" key="8">
    <source>
        <dbReference type="ARBA" id="ARBA00023163"/>
    </source>
</evidence>
<feature type="active site" description="Proton donor" evidence="12">
    <location>
        <position position="163"/>
    </location>
</feature>
<feature type="domain" description="HTH cro/C1-type" evidence="16">
    <location>
        <begin position="458"/>
        <end position="486"/>
    </location>
</feature>
<keyword evidence="10 14" id="KW-0326">Glycosidase</keyword>
<reference evidence="17 18" key="1">
    <citation type="submission" date="2020-07" db="EMBL/GenBank/DDBJ databases">
        <title>Genomic Encyclopedia of Type Strains, Phase IV (KMG-IV): sequencing the most valuable type-strain genomes for metagenomic binning, comparative biology and taxonomic classification.</title>
        <authorList>
            <person name="Goeker M."/>
        </authorList>
    </citation>
    <scope>NUCLEOTIDE SEQUENCE [LARGE SCALE GENOMIC DNA]</scope>
    <source>
        <strain evidence="17 18">DSM 45533</strain>
    </source>
</reference>
<dbReference type="GO" id="GO:0005829">
    <property type="term" value="C:cytosol"/>
    <property type="evidence" value="ECO:0007669"/>
    <property type="project" value="TreeGrafter"/>
</dbReference>
<dbReference type="Gene3D" id="3.40.50.2300">
    <property type="match status" value="2"/>
</dbReference>
<dbReference type="InterPro" id="IPR017853">
    <property type="entry name" value="GH"/>
</dbReference>
<evidence type="ECO:0000256" key="11">
    <source>
        <dbReference type="ARBA" id="ARBA00023326"/>
    </source>
</evidence>
<dbReference type="InterPro" id="IPR028082">
    <property type="entry name" value="Peripla_BP_I"/>
</dbReference>
<name>A0A7W0HPU1_9ACTN</name>
<dbReference type="InterPro" id="IPR033132">
    <property type="entry name" value="GH_1_N_CS"/>
</dbReference>